<evidence type="ECO:0000259" key="8">
    <source>
        <dbReference type="Pfam" id="PF00155"/>
    </source>
</evidence>
<evidence type="ECO:0000256" key="6">
    <source>
        <dbReference type="ARBA" id="ARBA00026106"/>
    </source>
</evidence>
<keyword evidence="10" id="KW-1185">Reference proteome</keyword>
<dbReference type="CDD" id="cd00609">
    <property type="entry name" value="AAT_like"/>
    <property type="match status" value="1"/>
</dbReference>
<dbReference type="OrthoDB" id="9802328at2"/>
<dbReference type="AlphaFoldDB" id="A0A1M4TB64"/>
<keyword evidence="7" id="KW-0812">Transmembrane</keyword>
<dbReference type="RefSeq" id="WP_073058991.1">
    <property type="nucleotide sequence ID" value="NZ_FQUS01000001.1"/>
</dbReference>
<dbReference type="NCBIfam" id="NF005334">
    <property type="entry name" value="PRK06855.1"/>
    <property type="match status" value="1"/>
</dbReference>
<protein>
    <recommendedName>
        <fullName evidence="6">alanine transaminase</fullName>
        <ecNumber evidence="6">2.6.1.2</ecNumber>
    </recommendedName>
</protein>
<comment type="cofactor">
    <cofactor evidence="1">
        <name>pyridoxal 5'-phosphate</name>
        <dbReference type="ChEBI" id="CHEBI:597326"/>
    </cofactor>
</comment>
<dbReference type="EMBL" id="FQUS01000001">
    <property type="protein sequence ID" value="SHE41762.1"/>
    <property type="molecule type" value="Genomic_DNA"/>
</dbReference>
<comment type="similarity">
    <text evidence="2">Belongs to the class-I pyridoxal-phosphate-dependent aminotransferase family.</text>
</comment>
<dbReference type="InterPro" id="IPR004839">
    <property type="entry name" value="Aminotransferase_I/II_large"/>
</dbReference>
<evidence type="ECO:0000256" key="3">
    <source>
        <dbReference type="ARBA" id="ARBA00022576"/>
    </source>
</evidence>
<evidence type="ECO:0000256" key="4">
    <source>
        <dbReference type="ARBA" id="ARBA00022679"/>
    </source>
</evidence>
<dbReference type="GO" id="GO:0030170">
    <property type="term" value="F:pyridoxal phosphate binding"/>
    <property type="evidence" value="ECO:0007669"/>
    <property type="project" value="InterPro"/>
</dbReference>
<evidence type="ECO:0000313" key="9">
    <source>
        <dbReference type="EMBL" id="SHE41762.1"/>
    </source>
</evidence>
<accession>A0A1M4TB64</accession>
<sequence length="437" mass="49357">MKDRKLRRKFLHDGSGQLTYEIREIVSLARQFQELGMPVIWENIGDPIEKGEEMAGWIKDIIIQLVAEDYSYSYSTTQGNLEAREFLASLANKRGGCQISADDITFFNGLGDAVGKVFGYLKKEARVIGPSPAYSTHSSAEAAHSGYKHLTYNLDPENNWMPDIEDLRKKVKYNDSIAGLLLINPDNPTGAVYPRKILKEMVSIAREHKLFMICDEIYANIIYNGSDTAALNQVIGDVPGIALRGISKEYPWPGARCGWMEVYNQDLYPAFKTYIDTLINAKMLEVSSTNLPQLSIPLVMGDPRYKQHLESRKTVFGDRAEEAYQLLSEVDGIRVTKPQGAFYLTVLFEEGILNERQELPVEQKSIRDLLEKNIEEVSLDKRFVYYLLAATGICVVPLTGFASERNGFRMTLLETDDPKRRQTCQTIAESITSYITS</sequence>
<feature type="transmembrane region" description="Helical" evidence="7">
    <location>
        <begin position="383"/>
        <end position="403"/>
    </location>
</feature>
<gene>
    <name evidence="9" type="ORF">SAMN05443144_101255</name>
</gene>
<dbReference type="InterPro" id="IPR015421">
    <property type="entry name" value="PyrdxlP-dep_Trfase_major"/>
</dbReference>
<keyword evidence="4 9" id="KW-0808">Transferase</keyword>
<dbReference type="InterPro" id="IPR015424">
    <property type="entry name" value="PyrdxlP-dep_Trfase"/>
</dbReference>
<dbReference type="SUPFAM" id="SSF53383">
    <property type="entry name" value="PLP-dependent transferases"/>
    <property type="match status" value="1"/>
</dbReference>
<dbReference type="EC" id="2.6.1.2" evidence="6"/>
<keyword evidence="7" id="KW-0472">Membrane</keyword>
<evidence type="ECO:0000256" key="2">
    <source>
        <dbReference type="ARBA" id="ARBA00007441"/>
    </source>
</evidence>
<dbReference type="GO" id="GO:0004021">
    <property type="term" value="F:L-alanine:2-oxoglutarate aminotransferase activity"/>
    <property type="evidence" value="ECO:0007669"/>
    <property type="project" value="UniProtKB-EC"/>
</dbReference>
<dbReference type="Gene3D" id="3.90.1150.10">
    <property type="entry name" value="Aspartate Aminotransferase, domain 1"/>
    <property type="match status" value="1"/>
</dbReference>
<dbReference type="PANTHER" id="PTHR43488:SF2">
    <property type="entry name" value="GLUTAMATE-PYRUVATE AMINOTRANSFERASE ALAA"/>
    <property type="match status" value="1"/>
</dbReference>
<dbReference type="STRING" id="1194090.SAMN05443144_101255"/>
<keyword evidence="5" id="KW-0663">Pyridoxal phosphate</keyword>
<dbReference type="InterPro" id="IPR051926">
    <property type="entry name" value="Ala_Aminotransferase"/>
</dbReference>
<evidence type="ECO:0000313" key="10">
    <source>
        <dbReference type="Proteomes" id="UP000184041"/>
    </source>
</evidence>
<evidence type="ECO:0000256" key="7">
    <source>
        <dbReference type="SAM" id="Phobius"/>
    </source>
</evidence>
<evidence type="ECO:0000256" key="1">
    <source>
        <dbReference type="ARBA" id="ARBA00001933"/>
    </source>
</evidence>
<reference evidence="9 10" key="1">
    <citation type="submission" date="2016-11" db="EMBL/GenBank/DDBJ databases">
        <authorList>
            <person name="Jaros S."/>
            <person name="Januszkiewicz K."/>
            <person name="Wedrychowicz H."/>
        </authorList>
    </citation>
    <scope>NUCLEOTIDE SEQUENCE [LARGE SCALE GENOMIC DNA]</scope>
    <source>
        <strain evidence="9 10">DSM 21986</strain>
    </source>
</reference>
<organism evidence="9 10">
    <name type="scientific">Fodinibius roseus</name>
    <dbReference type="NCBI Taxonomy" id="1194090"/>
    <lineage>
        <taxon>Bacteria</taxon>
        <taxon>Pseudomonadati</taxon>
        <taxon>Balneolota</taxon>
        <taxon>Balneolia</taxon>
        <taxon>Balneolales</taxon>
        <taxon>Balneolaceae</taxon>
        <taxon>Fodinibius</taxon>
    </lineage>
</organism>
<dbReference type="PANTHER" id="PTHR43488">
    <property type="entry name" value="GLUTAMATE-PYRUVATE AMINOTRANSFERASE ALAA"/>
    <property type="match status" value="1"/>
</dbReference>
<name>A0A1M4TB64_9BACT</name>
<dbReference type="Pfam" id="PF00155">
    <property type="entry name" value="Aminotran_1_2"/>
    <property type="match status" value="1"/>
</dbReference>
<keyword evidence="3 9" id="KW-0032">Aminotransferase</keyword>
<dbReference type="Proteomes" id="UP000184041">
    <property type="component" value="Unassembled WGS sequence"/>
</dbReference>
<proteinExistence type="inferred from homology"/>
<keyword evidence="7" id="KW-1133">Transmembrane helix</keyword>
<dbReference type="InterPro" id="IPR015422">
    <property type="entry name" value="PyrdxlP-dep_Trfase_small"/>
</dbReference>
<dbReference type="Gene3D" id="3.40.640.10">
    <property type="entry name" value="Type I PLP-dependent aspartate aminotransferase-like (Major domain)"/>
    <property type="match status" value="1"/>
</dbReference>
<evidence type="ECO:0000256" key="5">
    <source>
        <dbReference type="ARBA" id="ARBA00022898"/>
    </source>
</evidence>
<feature type="domain" description="Aminotransferase class I/classII large" evidence="8">
    <location>
        <begin position="73"/>
        <end position="424"/>
    </location>
</feature>